<comment type="caution">
    <text evidence="2">The sequence shown here is derived from an EMBL/GenBank/DDBJ whole genome shotgun (WGS) entry which is preliminary data.</text>
</comment>
<gene>
    <name evidence="2" type="ORF">QBC38DRAFT_485585</name>
</gene>
<keyword evidence="1" id="KW-0732">Signal</keyword>
<evidence type="ECO:0000256" key="1">
    <source>
        <dbReference type="SAM" id="SignalP"/>
    </source>
</evidence>
<evidence type="ECO:0008006" key="4">
    <source>
        <dbReference type="Google" id="ProtNLM"/>
    </source>
</evidence>
<feature type="signal peptide" evidence="1">
    <location>
        <begin position="1"/>
        <end position="17"/>
    </location>
</feature>
<reference evidence="2" key="1">
    <citation type="journal article" date="2023" name="Mol. Phylogenet. Evol.">
        <title>Genome-scale phylogeny and comparative genomics of the fungal order Sordariales.</title>
        <authorList>
            <person name="Hensen N."/>
            <person name="Bonometti L."/>
            <person name="Westerberg I."/>
            <person name="Brannstrom I.O."/>
            <person name="Guillou S."/>
            <person name="Cros-Aarteil S."/>
            <person name="Calhoun S."/>
            <person name="Haridas S."/>
            <person name="Kuo A."/>
            <person name="Mondo S."/>
            <person name="Pangilinan J."/>
            <person name="Riley R."/>
            <person name="LaButti K."/>
            <person name="Andreopoulos B."/>
            <person name="Lipzen A."/>
            <person name="Chen C."/>
            <person name="Yan M."/>
            <person name="Daum C."/>
            <person name="Ng V."/>
            <person name="Clum A."/>
            <person name="Steindorff A."/>
            <person name="Ohm R.A."/>
            <person name="Martin F."/>
            <person name="Silar P."/>
            <person name="Natvig D.O."/>
            <person name="Lalanne C."/>
            <person name="Gautier V."/>
            <person name="Ament-Velasquez S.L."/>
            <person name="Kruys A."/>
            <person name="Hutchinson M.I."/>
            <person name="Powell A.J."/>
            <person name="Barry K."/>
            <person name="Miller A.N."/>
            <person name="Grigoriev I.V."/>
            <person name="Debuchy R."/>
            <person name="Gladieux P."/>
            <person name="Hiltunen Thoren M."/>
            <person name="Johannesson H."/>
        </authorList>
    </citation>
    <scope>NUCLEOTIDE SEQUENCE</scope>
    <source>
        <strain evidence="2">CBS 990.96</strain>
    </source>
</reference>
<proteinExistence type="predicted"/>
<dbReference type="Proteomes" id="UP001301958">
    <property type="component" value="Unassembled WGS sequence"/>
</dbReference>
<keyword evidence="3" id="KW-1185">Reference proteome</keyword>
<dbReference type="AlphaFoldDB" id="A0AAN7BJE9"/>
<feature type="chain" id="PRO_5042917031" description="AA1-like domain-containing protein" evidence="1">
    <location>
        <begin position="18"/>
        <end position="490"/>
    </location>
</feature>
<name>A0AAN7BJE9_9PEZI</name>
<evidence type="ECO:0000313" key="2">
    <source>
        <dbReference type="EMBL" id="KAK4224380.1"/>
    </source>
</evidence>
<organism evidence="2 3">
    <name type="scientific">Podospora fimiseda</name>
    <dbReference type="NCBI Taxonomy" id="252190"/>
    <lineage>
        <taxon>Eukaryota</taxon>
        <taxon>Fungi</taxon>
        <taxon>Dikarya</taxon>
        <taxon>Ascomycota</taxon>
        <taxon>Pezizomycotina</taxon>
        <taxon>Sordariomycetes</taxon>
        <taxon>Sordariomycetidae</taxon>
        <taxon>Sordariales</taxon>
        <taxon>Podosporaceae</taxon>
        <taxon>Podospora</taxon>
    </lineage>
</organism>
<evidence type="ECO:0000313" key="3">
    <source>
        <dbReference type="Proteomes" id="UP001301958"/>
    </source>
</evidence>
<reference evidence="2" key="2">
    <citation type="submission" date="2023-05" db="EMBL/GenBank/DDBJ databases">
        <authorList>
            <consortium name="Lawrence Berkeley National Laboratory"/>
            <person name="Steindorff A."/>
            <person name="Hensen N."/>
            <person name="Bonometti L."/>
            <person name="Westerberg I."/>
            <person name="Brannstrom I.O."/>
            <person name="Guillou S."/>
            <person name="Cros-Aarteil S."/>
            <person name="Calhoun S."/>
            <person name="Haridas S."/>
            <person name="Kuo A."/>
            <person name="Mondo S."/>
            <person name="Pangilinan J."/>
            <person name="Riley R."/>
            <person name="Labutti K."/>
            <person name="Andreopoulos B."/>
            <person name="Lipzen A."/>
            <person name="Chen C."/>
            <person name="Yanf M."/>
            <person name="Daum C."/>
            <person name="Ng V."/>
            <person name="Clum A."/>
            <person name="Ohm R."/>
            <person name="Martin F."/>
            <person name="Silar P."/>
            <person name="Natvig D."/>
            <person name="Lalanne C."/>
            <person name="Gautier V."/>
            <person name="Ament-Velasquez S.L."/>
            <person name="Kruys A."/>
            <person name="Hutchinson M.I."/>
            <person name="Powell A.J."/>
            <person name="Barry K."/>
            <person name="Miller A.N."/>
            <person name="Grigoriev I.V."/>
            <person name="Debuchy R."/>
            <person name="Gladieux P."/>
            <person name="Thoren M.H."/>
            <person name="Johannesson H."/>
        </authorList>
    </citation>
    <scope>NUCLEOTIDE SEQUENCE</scope>
    <source>
        <strain evidence="2">CBS 990.96</strain>
    </source>
</reference>
<protein>
    <recommendedName>
        <fullName evidence="4">AA1-like domain-containing protein</fullName>
    </recommendedName>
</protein>
<dbReference type="EMBL" id="MU865394">
    <property type="protein sequence ID" value="KAK4224380.1"/>
    <property type="molecule type" value="Genomic_DNA"/>
</dbReference>
<accession>A0AAN7BJE9</accession>
<sequence length="490" mass="54219">MKSLAIFLGVFTSHVAASGVLRHRQYWPDPSSNDHNNNDIPTPQECIEISFTEPAWGIYDPALTSVNASSGGTQGDIRFLAINSATRVETTCRAQNIELDPTTDIWHNCSSSDLQFQFILSSFQLKLRGTWSCNSSLTFSGYGNWQEPIVQGCLDDWDAPRGQETLCIMGGSHVAASLSQPLPITPQAPYLPFTPTERSWRCVDRSWDPEWQLNNLTYTYTPTKDSYTISLNITNLSPETTTLCSATILTSSLPKNGSYSWIPCNFANGTTALSILPEPEYNILGLHESWSCWDGVEGVEAANYTGIVFFTPPKLSCVDNSCFLASPHNQTGYADGFTPHMPHTSYWKPSCTISSISELSAFTLNSYSLSDNKLNFSLRNPGSGDSYTLTNIPFSTTTADGQWQSCLSGDTTPWQLVGCKYLLEEDTKSIQFEIQWYCDDRDPSNAILFTATTAQTQLLSGSEPMTIPISNLTFKENQGIMDRGPTLPWI</sequence>